<comment type="similarity">
    <text evidence="2">Belongs to the AOR/FOR family.</text>
</comment>
<organism evidence="10 11">
    <name type="scientific">Metallumcola ferriviriculae</name>
    <dbReference type="NCBI Taxonomy" id="3039180"/>
    <lineage>
        <taxon>Bacteria</taxon>
        <taxon>Bacillati</taxon>
        <taxon>Bacillota</taxon>
        <taxon>Clostridia</taxon>
        <taxon>Neomoorellales</taxon>
        <taxon>Desulfitibacteraceae</taxon>
        <taxon>Metallumcola</taxon>
    </lineage>
</organism>
<proteinExistence type="inferred from homology"/>
<sequence length="626" mass="68797">MSTRFYGKILYIDLTTGEFTEKPIPMKVYEEILGGMGLANWLAADYAANDRIEALSSDNPLIFAAGTLAGTPAPSSSRTTAVTRMPLNDAWGNANGGGNFAATLRWAGYDALVITGRSDKPVYLMIGMDNSIDDAGDLWGKGIKSTTERLWSRHKDSSVMAIGPAGERMVYFALSMLDNVATLGRGGLGAVMGSKNLKAVVVKGHSIPPLVDKGKFLSLSKQLQQDMRNIPWRNQWLKQGIFLGWPIWKQGLIKENFQRQLSDEEAENLGPRAYEEHFIRPLACISCPLADKALVAVDGCSYPISYGLHASLSGSRWGARDEGEALKAMIMANDYGVDDLTLYAVIGWSIDLYLNGVITNQETGGMVLEHTPHCYHELANQVVERKGFGDILAQGFLANMARWGDEARDLAVHIKGVDPISDPRPHTSGFLYAQLTNPRGAYVVQGNSPAFNPGKNNRSFQRFLTSIGVDENKAVGIAPDDEEADLALLVRHTEDFYAVASSLGFCARQPVMQCYTPAKAAALVTAATGLEFNDKKLLTVGERVWNQYRLNNGQGRPLTDSLPDKFYQPLAAAQGEIKLENYQRTHHLTEAEINQSLKRYYLERGWDASGQPTVRTIERLSLKTHA</sequence>
<dbReference type="SMART" id="SM00790">
    <property type="entry name" value="AFOR_N"/>
    <property type="match status" value="1"/>
</dbReference>
<evidence type="ECO:0000256" key="7">
    <source>
        <dbReference type="ARBA" id="ARBA00023014"/>
    </source>
</evidence>
<comment type="cofactor">
    <cofactor evidence="1">
        <name>[4Fe-4S] cluster</name>
        <dbReference type="ChEBI" id="CHEBI:49883"/>
    </cofactor>
</comment>
<dbReference type="InterPro" id="IPR013984">
    <property type="entry name" value="Ald_Fedxn_OxRdtase_dom2"/>
</dbReference>
<name>A0AAU0UKK8_9FIRM</name>
<keyword evidence="11" id="KW-1185">Reference proteome</keyword>
<evidence type="ECO:0000256" key="2">
    <source>
        <dbReference type="ARBA" id="ARBA00011032"/>
    </source>
</evidence>
<dbReference type="InterPro" id="IPR051919">
    <property type="entry name" value="W-dependent_AOR"/>
</dbReference>
<dbReference type="KEGG" id="dbc:MFMK1_001699"/>
<keyword evidence="4" id="KW-0479">Metal-binding</keyword>
<dbReference type="InterPro" id="IPR013985">
    <property type="entry name" value="Ald_Fedxn_OxRdtase_dom3"/>
</dbReference>
<dbReference type="Gene3D" id="1.10.599.10">
    <property type="entry name" value="Aldehyde Ferredoxin Oxidoreductase Protein, subunit A, domain 3"/>
    <property type="match status" value="1"/>
</dbReference>
<dbReference type="InterPro" id="IPR036021">
    <property type="entry name" value="Tungsten_al_ferr_oxy-like_C"/>
</dbReference>
<gene>
    <name evidence="10" type="ORF">MFMK1_001699</name>
</gene>
<keyword evidence="6" id="KW-0408">Iron</keyword>
<dbReference type="InterPro" id="IPR036503">
    <property type="entry name" value="Ald_Fedxn_OxRdtase_N_sf"/>
</dbReference>
<dbReference type="Pfam" id="PF01314">
    <property type="entry name" value="AFOR_C"/>
    <property type="match status" value="1"/>
</dbReference>
<evidence type="ECO:0000259" key="9">
    <source>
        <dbReference type="SMART" id="SM00790"/>
    </source>
</evidence>
<feature type="domain" description="Aldehyde ferredoxin oxidoreductase N-terminal" evidence="9">
    <location>
        <begin position="5"/>
        <end position="206"/>
    </location>
</feature>
<dbReference type="InterPro" id="IPR013983">
    <property type="entry name" value="Ald_Fedxn_OxRdtase_N"/>
</dbReference>
<comment type="cofactor">
    <cofactor evidence="8">
        <name>tungstopterin</name>
        <dbReference type="ChEBI" id="CHEBI:30402"/>
    </cofactor>
</comment>
<dbReference type="GO" id="GO:0016625">
    <property type="term" value="F:oxidoreductase activity, acting on the aldehyde or oxo group of donors, iron-sulfur protein as acceptor"/>
    <property type="evidence" value="ECO:0007669"/>
    <property type="project" value="InterPro"/>
</dbReference>
<dbReference type="Proteomes" id="UP001329915">
    <property type="component" value="Chromosome"/>
</dbReference>
<dbReference type="SUPFAM" id="SSF48310">
    <property type="entry name" value="Aldehyde ferredoxin oxidoreductase, C-terminal domains"/>
    <property type="match status" value="1"/>
</dbReference>
<evidence type="ECO:0000313" key="11">
    <source>
        <dbReference type="Proteomes" id="UP001329915"/>
    </source>
</evidence>
<accession>A0AAU0UKK8</accession>
<evidence type="ECO:0000256" key="6">
    <source>
        <dbReference type="ARBA" id="ARBA00023004"/>
    </source>
</evidence>
<dbReference type="InterPro" id="IPR001203">
    <property type="entry name" value="OxRdtase_Ald_Fedxn_C"/>
</dbReference>
<reference evidence="10 11" key="1">
    <citation type="submission" date="2023-04" db="EMBL/GenBank/DDBJ databases">
        <authorList>
            <person name="Hsu D."/>
        </authorList>
    </citation>
    <scope>NUCLEOTIDE SEQUENCE [LARGE SCALE GENOMIC DNA]</scope>
    <source>
        <strain evidence="10 11">MK1</strain>
    </source>
</reference>
<evidence type="ECO:0000313" key="10">
    <source>
        <dbReference type="EMBL" id="WRO21878.1"/>
    </source>
</evidence>
<evidence type="ECO:0000256" key="8">
    <source>
        <dbReference type="ARBA" id="ARBA00049934"/>
    </source>
</evidence>
<evidence type="ECO:0000256" key="1">
    <source>
        <dbReference type="ARBA" id="ARBA00001966"/>
    </source>
</evidence>
<evidence type="ECO:0000256" key="4">
    <source>
        <dbReference type="ARBA" id="ARBA00022723"/>
    </source>
</evidence>
<dbReference type="GO" id="GO:0046872">
    <property type="term" value="F:metal ion binding"/>
    <property type="evidence" value="ECO:0007669"/>
    <property type="project" value="UniProtKB-KW"/>
</dbReference>
<dbReference type="GO" id="GO:0009055">
    <property type="term" value="F:electron transfer activity"/>
    <property type="evidence" value="ECO:0007669"/>
    <property type="project" value="InterPro"/>
</dbReference>
<keyword evidence="3" id="KW-0004">4Fe-4S</keyword>
<dbReference type="AlphaFoldDB" id="A0AAU0UKK8"/>
<dbReference type="PANTHER" id="PTHR30038:SF7">
    <property type="entry name" value="TUNGSTEN-CONTAINING GLYCERALDEHYDE-3-PHOSPHATE:FERREDOXIN OXIDOREDUCTASE"/>
    <property type="match status" value="1"/>
</dbReference>
<dbReference type="GO" id="GO:0051539">
    <property type="term" value="F:4 iron, 4 sulfur cluster binding"/>
    <property type="evidence" value="ECO:0007669"/>
    <property type="project" value="UniProtKB-KW"/>
</dbReference>
<dbReference type="PANTHER" id="PTHR30038">
    <property type="entry name" value="ALDEHYDE FERREDOXIN OXIDOREDUCTASE"/>
    <property type="match status" value="1"/>
</dbReference>
<dbReference type="SUPFAM" id="SSF56228">
    <property type="entry name" value="Aldehyde ferredoxin oxidoreductase, N-terminal domain"/>
    <property type="match status" value="1"/>
</dbReference>
<dbReference type="Pfam" id="PF02730">
    <property type="entry name" value="AFOR_N"/>
    <property type="match status" value="1"/>
</dbReference>
<evidence type="ECO:0000256" key="5">
    <source>
        <dbReference type="ARBA" id="ARBA00023002"/>
    </source>
</evidence>
<dbReference type="Gene3D" id="3.60.9.10">
    <property type="entry name" value="Aldehyde ferredoxin oxidoreductase, N-terminal domain"/>
    <property type="match status" value="1"/>
</dbReference>
<dbReference type="RefSeq" id="WP_366924705.1">
    <property type="nucleotide sequence ID" value="NZ_CP121694.1"/>
</dbReference>
<dbReference type="EMBL" id="CP121694">
    <property type="protein sequence ID" value="WRO21878.1"/>
    <property type="molecule type" value="Genomic_DNA"/>
</dbReference>
<keyword evidence="5" id="KW-0560">Oxidoreductase</keyword>
<evidence type="ECO:0000256" key="3">
    <source>
        <dbReference type="ARBA" id="ARBA00022485"/>
    </source>
</evidence>
<protein>
    <recommendedName>
        <fullName evidence="9">Aldehyde ferredoxin oxidoreductase N-terminal domain-containing protein</fullName>
    </recommendedName>
</protein>
<keyword evidence="7" id="KW-0411">Iron-sulfur</keyword>
<dbReference type="Gene3D" id="1.10.569.10">
    <property type="entry name" value="Aldehyde Ferredoxin Oxidoreductase Protein, subunit A, domain 2"/>
    <property type="match status" value="1"/>
</dbReference>